<keyword evidence="2" id="KW-1185">Reference proteome</keyword>
<dbReference type="OrthoDB" id="167965at2759"/>
<evidence type="ECO:0008006" key="3">
    <source>
        <dbReference type="Google" id="ProtNLM"/>
    </source>
</evidence>
<gene>
    <name evidence="1" type="ORF">PHMEG_00037981</name>
</gene>
<comment type="caution">
    <text evidence="1">The sequence shown here is derived from an EMBL/GenBank/DDBJ whole genome shotgun (WGS) entry which is preliminary data.</text>
</comment>
<reference evidence="2" key="1">
    <citation type="submission" date="2017-03" db="EMBL/GenBank/DDBJ databases">
        <title>Phytopthora megakarya and P. palmivora, two closely related causual agents of cacao black pod achieved similar genome size and gene model numbers by different mechanisms.</title>
        <authorList>
            <person name="Ali S."/>
            <person name="Shao J."/>
            <person name="Larry D.J."/>
            <person name="Kronmiller B."/>
            <person name="Shen D."/>
            <person name="Strem M.D."/>
            <person name="Melnick R.L."/>
            <person name="Guiltinan M.J."/>
            <person name="Tyler B.M."/>
            <person name="Meinhardt L.W."/>
            <person name="Bailey B.A."/>
        </authorList>
    </citation>
    <scope>NUCLEOTIDE SEQUENCE [LARGE SCALE GENOMIC DNA]</scope>
    <source>
        <strain evidence="2">zdho120</strain>
    </source>
</reference>
<accession>A0A225UIN7</accession>
<evidence type="ECO:0000313" key="1">
    <source>
        <dbReference type="EMBL" id="OWY92843.1"/>
    </source>
</evidence>
<dbReference type="Proteomes" id="UP000198211">
    <property type="component" value="Unassembled WGS sequence"/>
</dbReference>
<evidence type="ECO:0000313" key="2">
    <source>
        <dbReference type="Proteomes" id="UP000198211"/>
    </source>
</evidence>
<organism evidence="1 2">
    <name type="scientific">Phytophthora megakarya</name>
    <dbReference type="NCBI Taxonomy" id="4795"/>
    <lineage>
        <taxon>Eukaryota</taxon>
        <taxon>Sar</taxon>
        <taxon>Stramenopiles</taxon>
        <taxon>Oomycota</taxon>
        <taxon>Peronosporomycetes</taxon>
        <taxon>Peronosporales</taxon>
        <taxon>Peronosporaceae</taxon>
        <taxon>Phytophthora</taxon>
    </lineage>
</organism>
<name>A0A225UIN7_9STRA</name>
<proteinExistence type="predicted"/>
<dbReference type="EMBL" id="NBNE01017198">
    <property type="protein sequence ID" value="OWY92843.1"/>
    <property type="molecule type" value="Genomic_DNA"/>
</dbReference>
<protein>
    <recommendedName>
        <fullName evidence="3">Eukaryotic/viral aspartic protease</fullName>
    </recommendedName>
</protein>
<sequence>MTEGRTRIKITFPGAYVYHFDTWVGDLSDQETILGMDFMVPAGFRLDLADRSLCLPEEVRTQLSGRRSYLAETRD</sequence>
<dbReference type="AlphaFoldDB" id="A0A225UIN7"/>